<dbReference type="GO" id="GO:0004735">
    <property type="term" value="F:pyrroline-5-carboxylate reductase activity"/>
    <property type="evidence" value="ECO:0007669"/>
    <property type="project" value="UniProtKB-EC"/>
</dbReference>
<keyword evidence="2 4" id="KW-0560">Oxidoreductase</keyword>
<accession>A0ABV3PZ42</accession>
<evidence type="ECO:0000259" key="6">
    <source>
        <dbReference type="Pfam" id="PF14748"/>
    </source>
</evidence>
<evidence type="ECO:0000256" key="3">
    <source>
        <dbReference type="NCBIfam" id="TIGR00112"/>
    </source>
</evidence>
<dbReference type="InterPro" id="IPR053790">
    <property type="entry name" value="P5CR-like_CS"/>
</dbReference>
<gene>
    <name evidence="2 7" type="primary">proC</name>
    <name evidence="7" type="ORF">AB1471_00650</name>
</gene>
<protein>
    <recommendedName>
        <fullName evidence="2 3">Pyrroline-5-carboxylate reductase</fullName>
        <shortName evidence="2">P5C reductase</shortName>
        <shortName evidence="2">P5CR</shortName>
        <ecNumber evidence="2 3">1.5.1.2</ecNumber>
    </recommendedName>
    <alternativeName>
        <fullName evidence="2">PCA reductase</fullName>
    </alternativeName>
</protein>
<evidence type="ECO:0000256" key="4">
    <source>
        <dbReference type="RuleBase" id="RU003903"/>
    </source>
</evidence>
<proteinExistence type="inferred from homology"/>
<dbReference type="InterPro" id="IPR008927">
    <property type="entry name" value="6-PGluconate_DH-like_C_sf"/>
</dbReference>
<keyword evidence="2 4" id="KW-0521">NADP</keyword>
<dbReference type="Proteomes" id="UP001556040">
    <property type="component" value="Unassembled WGS sequence"/>
</dbReference>
<comment type="subcellular location">
    <subcellularLocation>
        <location evidence="2">Cytoplasm</location>
    </subcellularLocation>
</comment>
<dbReference type="InterPro" id="IPR036291">
    <property type="entry name" value="NAD(P)-bd_dom_sf"/>
</dbReference>
<dbReference type="SUPFAM" id="SSF51735">
    <property type="entry name" value="NAD(P)-binding Rossmann-fold domains"/>
    <property type="match status" value="1"/>
</dbReference>
<dbReference type="InterPro" id="IPR028939">
    <property type="entry name" value="P5C_Rdtase_cat_N"/>
</dbReference>
<dbReference type="EMBL" id="JBFMIA010000001">
    <property type="protein sequence ID" value="MEW9500305.1"/>
    <property type="molecule type" value="Genomic_DNA"/>
</dbReference>
<evidence type="ECO:0000259" key="5">
    <source>
        <dbReference type="Pfam" id="PF03807"/>
    </source>
</evidence>
<dbReference type="HAMAP" id="MF_01925">
    <property type="entry name" value="P5C_reductase"/>
    <property type="match status" value="1"/>
</dbReference>
<sequence length="276" mass="30257">MKILFVGAGSIAEAMIQGIVQAPNLNKLDMWVTNRSNRERLDTLQHKYSVQISYDLRALLSGADVIILAMKPKDARDAMKDIHQYLTKDQLVISVLAGLSLQFINRMLGETIAIARAMPNTSATILQSATGLSFNEYVTTEQQGIVRSIFSSIGTVTVVDEQQLDLVTGLSGSGPAYIYYVAEAMEQAAVELGLTAEEAKRFILQTLTGASKMLEATNKPPYVLRQAITSAGGTTEAGIKKLDRYHTKEAFKACIKEATEHSGRLRSQFEHNEPTD</sequence>
<keyword evidence="2" id="KW-0963">Cytoplasm</keyword>
<comment type="function">
    <text evidence="2">Catalyzes the reduction of 1-pyrroline-5-carboxylate (PCA) to L-proline.</text>
</comment>
<dbReference type="Gene3D" id="3.40.50.720">
    <property type="entry name" value="NAD(P)-binding Rossmann-like Domain"/>
    <property type="match status" value="1"/>
</dbReference>
<dbReference type="PIRSF" id="PIRSF000193">
    <property type="entry name" value="Pyrrol-5-carb_rd"/>
    <property type="match status" value="1"/>
</dbReference>
<dbReference type="NCBIfam" id="TIGR00112">
    <property type="entry name" value="proC"/>
    <property type="match status" value="1"/>
</dbReference>
<comment type="caution">
    <text evidence="7">The sequence shown here is derived from an EMBL/GenBank/DDBJ whole genome shotgun (WGS) entry which is preliminary data.</text>
</comment>
<keyword evidence="2 4" id="KW-0641">Proline biosynthesis</keyword>
<reference evidence="7 8" key="1">
    <citation type="journal article" date="1979" name="Int. J. Syst. Evol. Microbiol.">
        <title>Bacillus globisporus subsp. marinus subsp. nov.</title>
        <authorList>
            <person name="Liu H."/>
        </authorList>
    </citation>
    <scope>NUCLEOTIDE SEQUENCE [LARGE SCALE GENOMIC DNA]</scope>
    <source>
        <strain evidence="7 8">DSM 1297</strain>
    </source>
</reference>
<organism evidence="7 8">
    <name type="scientific">Jeotgalibacillus marinus</name>
    <dbReference type="NCBI Taxonomy" id="86667"/>
    <lineage>
        <taxon>Bacteria</taxon>
        <taxon>Bacillati</taxon>
        <taxon>Bacillota</taxon>
        <taxon>Bacilli</taxon>
        <taxon>Bacillales</taxon>
        <taxon>Caryophanaceae</taxon>
        <taxon>Jeotgalibacillus</taxon>
    </lineage>
</organism>
<dbReference type="SUPFAM" id="SSF48179">
    <property type="entry name" value="6-phosphogluconate dehydrogenase C-terminal domain-like"/>
    <property type="match status" value="1"/>
</dbReference>
<dbReference type="InterPro" id="IPR029036">
    <property type="entry name" value="P5CR_dimer"/>
</dbReference>
<dbReference type="RefSeq" id="WP_367777584.1">
    <property type="nucleotide sequence ID" value="NZ_JBFMIA010000001.1"/>
</dbReference>
<evidence type="ECO:0000313" key="7">
    <source>
        <dbReference type="EMBL" id="MEW9500305.1"/>
    </source>
</evidence>
<comment type="similarity">
    <text evidence="1 2 4">Belongs to the pyrroline-5-carboxylate reductase family.</text>
</comment>
<feature type="domain" description="Pyrroline-5-carboxylate reductase catalytic N-terminal" evidence="5">
    <location>
        <begin position="2"/>
        <end position="98"/>
    </location>
</feature>
<evidence type="ECO:0000256" key="1">
    <source>
        <dbReference type="ARBA" id="ARBA00005525"/>
    </source>
</evidence>
<dbReference type="Pfam" id="PF14748">
    <property type="entry name" value="P5CR_dimer"/>
    <property type="match status" value="1"/>
</dbReference>
<dbReference type="Pfam" id="PF03807">
    <property type="entry name" value="F420_oxidored"/>
    <property type="match status" value="1"/>
</dbReference>
<name>A0ABV3PZ42_9BACL</name>
<evidence type="ECO:0000256" key="2">
    <source>
        <dbReference type="HAMAP-Rule" id="MF_01925"/>
    </source>
</evidence>
<dbReference type="Gene3D" id="1.10.3730.10">
    <property type="entry name" value="ProC C-terminal domain-like"/>
    <property type="match status" value="1"/>
</dbReference>
<evidence type="ECO:0000313" key="8">
    <source>
        <dbReference type="Proteomes" id="UP001556040"/>
    </source>
</evidence>
<keyword evidence="8" id="KW-1185">Reference proteome</keyword>
<dbReference type="PANTHER" id="PTHR11645">
    <property type="entry name" value="PYRROLINE-5-CARBOXYLATE REDUCTASE"/>
    <property type="match status" value="1"/>
</dbReference>
<feature type="domain" description="Pyrroline-5-carboxylate reductase dimerisation" evidence="6">
    <location>
        <begin position="161"/>
        <end position="263"/>
    </location>
</feature>
<dbReference type="PANTHER" id="PTHR11645:SF49">
    <property type="entry name" value="PYRROLINE-5-CARBOXYLATE REDUCTASE 1"/>
    <property type="match status" value="1"/>
</dbReference>
<keyword evidence="2 4" id="KW-0028">Amino-acid biosynthesis</keyword>
<dbReference type="EC" id="1.5.1.2" evidence="2 3"/>
<comment type="catalytic activity">
    <reaction evidence="2 4">
        <text>L-proline + NADP(+) = (S)-1-pyrroline-5-carboxylate + NADPH + 2 H(+)</text>
        <dbReference type="Rhea" id="RHEA:14109"/>
        <dbReference type="ChEBI" id="CHEBI:15378"/>
        <dbReference type="ChEBI" id="CHEBI:17388"/>
        <dbReference type="ChEBI" id="CHEBI:57783"/>
        <dbReference type="ChEBI" id="CHEBI:58349"/>
        <dbReference type="ChEBI" id="CHEBI:60039"/>
        <dbReference type="EC" id="1.5.1.2"/>
    </reaction>
</comment>
<dbReference type="PROSITE" id="PS00521">
    <property type="entry name" value="P5CR"/>
    <property type="match status" value="1"/>
</dbReference>
<dbReference type="InterPro" id="IPR000304">
    <property type="entry name" value="Pyrroline-COOH_reductase"/>
</dbReference>
<comment type="catalytic activity">
    <reaction evidence="2">
        <text>L-proline + NAD(+) = (S)-1-pyrroline-5-carboxylate + NADH + 2 H(+)</text>
        <dbReference type="Rhea" id="RHEA:14105"/>
        <dbReference type="ChEBI" id="CHEBI:15378"/>
        <dbReference type="ChEBI" id="CHEBI:17388"/>
        <dbReference type="ChEBI" id="CHEBI:57540"/>
        <dbReference type="ChEBI" id="CHEBI:57945"/>
        <dbReference type="ChEBI" id="CHEBI:60039"/>
        <dbReference type="EC" id="1.5.1.2"/>
    </reaction>
</comment>
<comment type="pathway">
    <text evidence="2 4">Amino-acid biosynthesis; L-proline biosynthesis; L-proline from L-glutamate 5-semialdehyde: step 1/1.</text>
</comment>